<dbReference type="PANTHER" id="PTHR30426:SF0">
    <property type="entry name" value="4-HYDROXY-3-METHYLBUT-2-ENYL DIPHOSPHATE REDUCTASE"/>
    <property type="match status" value="1"/>
</dbReference>
<sequence length="270" mass="28542">MRRAVKMLKEAAIRYGRVETLGPVAHNQQLVQQLAEVGVTPVDEPGKVIGGILAISAHGTTPAVLSEIEARGIHVIDTTCPIVRRAQNTARELAEAGYCVIVFGEAEHSEVKGLLGWAGGRGVAALDAAQIDLSSLPLGGEGLTSDRAGEKKHPGCRVGIISQTTQSWPAFVDFVGKLIHAVPSMIAAGGAVLEKGGGERVEKGDLEEIRIVNTLCQTTRRRQEAALELATRSQLMIVIGGRNSANTKRLAELCSPVVETHLVEGVGEVE</sequence>
<evidence type="ECO:0000256" key="1">
    <source>
        <dbReference type="ARBA" id="ARBA00001966"/>
    </source>
</evidence>
<gene>
    <name evidence="6" type="ORF">S01H1_35885</name>
</gene>
<keyword evidence="5" id="KW-0411">Iron-sulfur</keyword>
<dbReference type="PANTHER" id="PTHR30426">
    <property type="entry name" value="4-HYDROXY-3-METHYLBUT-2-ENYL DIPHOSPHATE REDUCTASE"/>
    <property type="match status" value="1"/>
</dbReference>
<dbReference type="EMBL" id="BARS01022443">
    <property type="protein sequence ID" value="GAG13720.1"/>
    <property type="molecule type" value="Genomic_DNA"/>
</dbReference>
<comment type="caution">
    <text evidence="6">The sequence shown here is derived from an EMBL/GenBank/DDBJ whole genome shotgun (WGS) entry which is preliminary data.</text>
</comment>
<evidence type="ECO:0000256" key="4">
    <source>
        <dbReference type="ARBA" id="ARBA00023004"/>
    </source>
</evidence>
<dbReference type="Gene3D" id="3.40.50.11270">
    <property type="match status" value="1"/>
</dbReference>
<name>X0V6H8_9ZZZZ</name>
<proteinExistence type="predicted"/>
<keyword evidence="2" id="KW-0004">4Fe-4S</keyword>
<dbReference type="GO" id="GO:0019288">
    <property type="term" value="P:isopentenyl diphosphate biosynthetic process, methylerythritol 4-phosphate pathway"/>
    <property type="evidence" value="ECO:0007669"/>
    <property type="project" value="InterPro"/>
</dbReference>
<evidence type="ECO:0000256" key="2">
    <source>
        <dbReference type="ARBA" id="ARBA00022485"/>
    </source>
</evidence>
<keyword evidence="3" id="KW-0479">Metal-binding</keyword>
<evidence type="ECO:0000313" key="6">
    <source>
        <dbReference type="EMBL" id="GAG13720.1"/>
    </source>
</evidence>
<evidence type="ECO:0008006" key="7">
    <source>
        <dbReference type="Google" id="ProtNLM"/>
    </source>
</evidence>
<dbReference type="GO" id="GO:0050992">
    <property type="term" value="P:dimethylallyl diphosphate biosynthetic process"/>
    <property type="evidence" value="ECO:0007669"/>
    <property type="project" value="InterPro"/>
</dbReference>
<feature type="non-terminal residue" evidence="6">
    <location>
        <position position="270"/>
    </location>
</feature>
<evidence type="ECO:0000256" key="5">
    <source>
        <dbReference type="ARBA" id="ARBA00023014"/>
    </source>
</evidence>
<dbReference type="GO" id="GO:0051539">
    <property type="term" value="F:4 iron, 4 sulfur cluster binding"/>
    <property type="evidence" value="ECO:0007669"/>
    <property type="project" value="UniProtKB-KW"/>
</dbReference>
<comment type="cofactor">
    <cofactor evidence="1">
        <name>[4Fe-4S] cluster</name>
        <dbReference type="ChEBI" id="CHEBI:49883"/>
    </cofactor>
</comment>
<organism evidence="6">
    <name type="scientific">marine sediment metagenome</name>
    <dbReference type="NCBI Taxonomy" id="412755"/>
    <lineage>
        <taxon>unclassified sequences</taxon>
        <taxon>metagenomes</taxon>
        <taxon>ecological metagenomes</taxon>
    </lineage>
</organism>
<reference evidence="6" key="1">
    <citation type="journal article" date="2014" name="Front. Microbiol.">
        <title>High frequency of phylogenetically diverse reductive dehalogenase-homologous genes in deep subseafloor sedimentary metagenomes.</title>
        <authorList>
            <person name="Kawai M."/>
            <person name="Futagami T."/>
            <person name="Toyoda A."/>
            <person name="Takaki Y."/>
            <person name="Nishi S."/>
            <person name="Hori S."/>
            <person name="Arai W."/>
            <person name="Tsubouchi T."/>
            <person name="Morono Y."/>
            <person name="Uchiyama I."/>
            <person name="Ito T."/>
            <person name="Fujiyama A."/>
            <person name="Inagaki F."/>
            <person name="Takami H."/>
        </authorList>
    </citation>
    <scope>NUCLEOTIDE SEQUENCE</scope>
    <source>
        <strain evidence="6">Expedition CK06-06</strain>
    </source>
</reference>
<keyword evidence="4" id="KW-0408">Iron</keyword>
<dbReference type="GO" id="GO:0046872">
    <property type="term" value="F:metal ion binding"/>
    <property type="evidence" value="ECO:0007669"/>
    <property type="project" value="UniProtKB-KW"/>
</dbReference>
<dbReference type="AlphaFoldDB" id="X0V6H8"/>
<dbReference type="Gene3D" id="3.40.1010.20">
    <property type="entry name" value="4-hydroxy-3-methylbut-2-enyl diphosphate reductase, catalytic domain"/>
    <property type="match status" value="2"/>
</dbReference>
<accession>X0V6H8</accession>
<protein>
    <recommendedName>
        <fullName evidence="7">4-hydroxy-3-methylbut-2-enyl diphosphate reductase</fullName>
    </recommendedName>
</protein>
<dbReference type="GO" id="GO:0051745">
    <property type="term" value="F:4-hydroxy-3-methylbut-2-enyl diphosphate reductase activity"/>
    <property type="evidence" value="ECO:0007669"/>
    <property type="project" value="InterPro"/>
</dbReference>
<dbReference type="InterPro" id="IPR003451">
    <property type="entry name" value="LytB/IspH"/>
</dbReference>
<evidence type="ECO:0000256" key="3">
    <source>
        <dbReference type="ARBA" id="ARBA00022723"/>
    </source>
</evidence>
<dbReference type="Pfam" id="PF02401">
    <property type="entry name" value="LYTB"/>
    <property type="match status" value="1"/>
</dbReference>